<sequence length="402" mass="43719">MNQTGGRMRLETQYEGGAVTPLELYFDLVFVFALTGVTAFMAEDLSWHGMLRGALIFGLLWWSWVCYAWVGNVVRADEGVARLAMLTGMTVMFVLALSIPEAFEDGPGGLHGPVVMAVCYFLFRAVHIVLFWFIAAGDRGLRGQLLRLLPSMLSATTLLLFAAGTHGTVQTVLWAAALVADYLGNYLGGARGWRIRSARHFAERHGLILIIALGESIVAISVGMAERPISWPIVVAAVLGLTLASSLWWSYFDVTSLLAEQAFSSTPVAERPRLARDAYSYLHLPLIGGVVLLALGLKKVLEYVGDTEHHDLADPLKGIGLFALTVGVVLYLLAHVVFKWRVLHVLNVERGVLAVALLSMLLIGPHIPALASLGVLAAAMAGLVVFETARFAEARERIRHAH</sequence>
<dbReference type="PANTHER" id="PTHR36840:SF1">
    <property type="entry name" value="BLL5714 PROTEIN"/>
    <property type="match status" value="1"/>
</dbReference>
<feature type="transmembrane region" description="Helical" evidence="1">
    <location>
        <begin position="54"/>
        <end position="71"/>
    </location>
</feature>
<feature type="transmembrane region" description="Helical" evidence="1">
    <location>
        <begin position="83"/>
        <end position="103"/>
    </location>
</feature>
<comment type="caution">
    <text evidence="2">The sequence shown here is derived from an EMBL/GenBank/DDBJ whole genome shotgun (WGS) entry which is preliminary data.</text>
</comment>
<feature type="transmembrane region" description="Helical" evidence="1">
    <location>
        <begin position="205"/>
        <end position="225"/>
    </location>
</feature>
<keyword evidence="1" id="KW-1133">Transmembrane helix</keyword>
<organism evidence="2 3">
    <name type="scientific">Streptomyces gossypii</name>
    <dbReference type="NCBI Taxonomy" id="2883101"/>
    <lineage>
        <taxon>Bacteria</taxon>
        <taxon>Bacillati</taxon>
        <taxon>Actinomycetota</taxon>
        <taxon>Actinomycetes</taxon>
        <taxon>Kitasatosporales</taxon>
        <taxon>Streptomycetaceae</taxon>
        <taxon>Streptomyces</taxon>
    </lineage>
</organism>
<protein>
    <submittedName>
        <fullName evidence="2">Low temperature requirement protein A</fullName>
    </submittedName>
</protein>
<feature type="transmembrane region" description="Helical" evidence="1">
    <location>
        <begin position="231"/>
        <end position="251"/>
    </location>
</feature>
<feature type="transmembrane region" description="Helical" evidence="1">
    <location>
        <begin position="115"/>
        <end position="136"/>
    </location>
</feature>
<gene>
    <name evidence="2" type="ORF">LHJ74_19550</name>
</gene>
<feature type="transmembrane region" description="Helical" evidence="1">
    <location>
        <begin position="148"/>
        <end position="166"/>
    </location>
</feature>
<evidence type="ECO:0000313" key="2">
    <source>
        <dbReference type="EMBL" id="MCT2592070.1"/>
    </source>
</evidence>
<dbReference type="InterPro" id="IPR010640">
    <property type="entry name" value="Low_temperature_requirement_A"/>
</dbReference>
<dbReference type="EMBL" id="JAJAGO010000009">
    <property type="protein sequence ID" value="MCT2592070.1"/>
    <property type="molecule type" value="Genomic_DNA"/>
</dbReference>
<keyword evidence="1" id="KW-0812">Transmembrane</keyword>
<proteinExistence type="predicted"/>
<dbReference type="PANTHER" id="PTHR36840">
    <property type="entry name" value="BLL5714 PROTEIN"/>
    <property type="match status" value="1"/>
</dbReference>
<evidence type="ECO:0000313" key="3">
    <source>
        <dbReference type="Proteomes" id="UP001156389"/>
    </source>
</evidence>
<feature type="transmembrane region" description="Helical" evidence="1">
    <location>
        <begin position="350"/>
        <end position="367"/>
    </location>
</feature>
<reference evidence="2 3" key="1">
    <citation type="submission" date="2021-10" db="EMBL/GenBank/DDBJ databases">
        <title>Streptomyces gossypii sp. nov., isolated from soil collected from cotton field.</title>
        <authorList>
            <person name="Ge X."/>
            <person name="Chen X."/>
            <person name="Liu W."/>
        </authorList>
    </citation>
    <scope>NUCLEOTIDE SEQUENCE [LARGE SCALE GENOMIC DNA]</scope>
    <source>
        <strain evidence="2 3">N2-109</strain>
    </source>
</reference>
<feature type="transmembrane region" description="Helical" evidence="1">
    <location>
        <begin position="24"/>
        <end position="42"/>
    </location>
</feature>
<feature type="transmembrane region" description="Helical" evidence="1">
    <location>
        <begin position="172"/>
        <end position="193"/>
    </location>
</feature>
<accession>A0ABT2JW20</accession>
<dbReference type="Pfam" id="PF06772">
    <property type="entry name" value="LtrA"/>
    <property type="match status" value="1"/>
</dbReference>
<keyword evidence="3" id="KW-1185">Reference proteome</keyword>
<feature type="transmembrane region" description="Helical" evidence="1">
    <location>
        <begin position="281"/>
        <end position="298"/>
    </location>
</feature>
<evidence type="ECO:0000256" key="1">
    <source>
        <dbReference type="SAM" id="Phobius"/>
    </source>
</evidence>
<feature type="transmembrane region" description="Helical" evidence="1">
    <location>
        <begin position="318"/>
        <end position="338"/>
    </location>
</feature>
<dbReference type="Proteomes" id="UP001156389">
    <property type="component" value="Unassembled WGS sequence"/>
</dbReference>
<keyword evidence="1" id="KW-0472">Membrane</keyword>
<name>A0ABT2JW20_9ACTN</name>
<dbReference type="RefSeq" id="WP_260219410.1">
    <property type="nucleotide sequence ID" value="NZ_JAJAGO010000009.1"/>
</dbReference>